<comment type="caution">
    <text evidence="6">The sequence shown here is derived from an EMBL/GenBank/DDBJ whole genome shotgun (WGS) entry which is preliminary data.</text>
</comment>
<feature type="region of interest" description="Disordered" evidence="5">
    <location>
        <begin position="88"/>
        <end position="110"/>
    </location>
</feature>
<keyword evidence="4" id="KW-0443">Lipid metabolism</keyword>
<evidence type="ECO:0000256" key="1">
    <source>
        <dbReference type="ARBA" id="ARBA00013201"/>
    </source>
</evidence>
<evidence type="ECO:0000256" key="4">
    <source>
        <dbReference type="ARBA" id="ARBA00023098"/>
    </source>
</evidence>
<feature type="compositionally biased region" description="Low complexity" evidence="5">
    <location>
        <begin position="88"/>
        <end position="97"/>
    </location>
</feature>
<dbReference type="InterPro" id="IPR029058">
    <property type="entry name" value="AB_hydrolase_fold"/>
</dbReference>
<dbReference type="Pfam" id="PF03403">
    <property type="entry name" value="PAF-AH_p_II"/>
    <property type="match status" value="1"/>
</dbReference>
<keyword evidence="3" id="KW-0442">Lipid degradation</keyword>
<organism evidence="6 7">
    <name type="scientific">Polyrhizophydium stewartii</name>
    <dbReference type="NCBI Taxonomy" id="2732419"/>
    <lineage>
        <taxon>Eukaryota</taxon>
        <taxon>Fungi</taxon>
        <taxon>Fungi incertae sedis</taxon>
        <taxon>Chytridiomycota</taxon>
        <taxon>Chytridiomycota incertae sedis</taxon>
        <taxon>Chytridiomycetes</taxon>
        <taxon>Rhizophydiales</taxon>
        <taxon>Rhizophydiales incertae sedis</taxon>
        <taxon>Polyrhizophydium</taxon>
    </lineage>
</organism>
<evidence type="ECO:0000256" key="5">
    <source>
        <dbReference type="SAM" id="MobiDB-lite"/>
    </source>
</evidence>
<keyword evidence="2" id="KW-0378">Hydrolase</keyword>
<dbReference type="EC" id="3.1.1.47" evidence="1"/>
<dbReference type="EMBL" id="JADGIZ020000018">
    <property type="protein sequence ID" value="KAL2916203.1"/>
    <property type="molecule type" value="Genomic_DNA"/>
</dbReference>
<evidence type="ECO:0000313" key="6">
    <source>
        <dbReference type="EMBL" id="KAL2916203.1"/>
    </source>
</evidence>
<evidence type="ECO:0000313" key="7">
    <source>
        <dbReference type="Proteomes" id="UP001527925"/>
    </source>
</evidence>
<feature type="region of interest" description="Disordered" evidence="5">
    <location>
        <begin position="1"/>
        <end position="30"/>
    </location>
</feature>
<dbReference type="PANTHER" id="PTHR10272">
    <property type="entry name" value="PLATELET-ACTIVATING FACTOR ACETYLHYDROLASE"/>
    <property type="match status" value="1"/>
</dbReference>
<reference evidence="6 7" key="1">
    <citation type="submission" date="2023-09" db="EMBL/GenBank/DDBJ databases">
        <title>Pangenome analysis of Batrachochytrium dendrobatidis and related Chytrids.</title>
        <authorList>
            <person name="Yacoub M.N."/>
            <person name="Stajich J.E."/>
            <person name="James T.Y."/>
        </authorList>
    </citation>
    <scope>NUCLEOTIDE SEQUENCE [LARGE SCALE GENOMIC DNA]</scope>
    <source>
        <strain evidence="6 7">JEL0888</strain>
    </source>
</reference>
<dbReference type="PANTHER" id="PTHR10272:SF0">
    <property type="entry name" value="PLATELET-ACTIVATING FACTOR ACETYLHYDROLASE"/>
    <property type="match status" value="1"/>
</dbReference>
<gene>
    <name evidence="6" type="ORF">HK105_204294</name>
</gene>
<evidence type="ECO:0000256" key="2">
    <source>
        <dbReference type="ARBA" id="ARBA00022801"/>
    </source>
</evidence>
<dbReference type="SUPFAM" id="SSF53474">
    <property type="entry name" value="alpha/beta-Hydrolases"/>
    <property type="match status" value="1"/>
</dbReference>
<name>A0ABR4N9L8_9FUNG</name>
<accession>A0ABR4N9L8</accession>
<dbReference type="Gene3D" id="3.40.50.1820">
    <property type="entry name" value="alpha/beta hydrolase"/>
    <property type="match status" value="1"/>
</dbReference>
<dbReference type="Proteomes" id="UP001527925">
    <property type="component" value="Unassembled WGS sequence"/>
</dbReference>
<protein>
    <recommendedName>
        <fullName evidence="1">1-alkyl-2-acetylglycerophosphocholine esterase</fullName>
        <ecNumber evidence="1">3.1.1.47</ecNumber>
    </recommendedName>
</protein>
<evidence type="ECO:0000256" key="3">
    <source>
        <dbReference type="ARBA" id="ARBA00022963"/>
    </source>
</evidence>
<keyword evidence="7" id="KW-1185">Reference proteome</keyword>
<feature type="compositionally biased region" description="Basic residues" evidence="5">
    <location>
        <begin position="98"/>
        <end position="109"/>
    </location>
</feature>
<proteinExistence type="predicted"/>
<sequence length="480" mass="51387">MSLARDAAAAEAGMPGSVTAPLTSAQGGKLHKPASWSLSARLPDYNGPFKVGVVDIETAPTAAVDKGLLARVFYPTTDAPTAPQCEAAAAAETSSQPRHAHAHARRPAPAHHAQWLPKRLLYSIGYGDFLGLPAALAVMFVAPSLSGVTMPAFLNAPLRPASAGAGAGGHTHALPERLPVVVFSHGLAGMRTTYSTLCGCLAAKGFVVIAPEHGDGSGSTTARNGYKTRILYRRPHKSEIRPGQTQDEYLKELRNGQVEYRANEALEAVDLLRKLDAGHFDGASENLLHAFDGGFDFRQFAGRLDLRNVAMIGHSFGGATAIAALSRPNHPFACGVMLDPWMFPVKNPNVTVPFLTIQSETFHWRQNLTELSSMFRSSATHPSSRFAYIRGTAHNDPSDLAGLFPGVLRMGGQVGTGDPLFAQLVNDEWITEFVRTFMPSCQLALPSFRAYSVDNPVGTPDAVVSGDRAIQDLFARLDKQ</sequence>